<dbReference type="AlphaFoldDB" id="A0A0E9QJF3"/>
<accession>A0A0E9QJF3</accession>
<reference evidence="1" key="1">
    <citation type="submission" date="2014-11" db="EMBL/GenBank/DDBJ databases">
        <authorList>
            <person name="Amaro Gonzalez C."/>
        </authorList>
    </citation>
    <scope>NUCLEOTIDE SEQUENCE</scope>
</reference>
<name>A0A0E9QJF3_ANGAN</name>
<proteinExistence type="predicted"/>
<reference evidence="1" key="2">
    <citation type="journal article" date="2015" name="Fish Shellfish Immunol.">
        <title>Early steps in the European eel (Anguilla anguilla)-Vibrio vulnificus interaction in the gills: Role of the RtxA13 toxin.</title>
        <authorList>
            <person name="Callol A."/>
            <person name="Pajuelo D."/>
            <person name="Ebbesson L."/>
            <person name="Teles M."/>
            <person name="MacKenzie S."/>
            <person name="Amaro C."/>
        </authorList>
    </citation>
    <scope>NUCLEOTIDE SEQUENCE</scope>
</reference>
<protein>
    <submittedName>
        <fullName evidence="1">Uncharacterized protein</fullName>
    </submittedName>
</protein>
<sequence>MFYEYGAQAFEIKIREISDKTASRIQTPNLRPAWSFSS</sequence>
<dbReference type="EMBL" id="GBXM01102939">
    <property type="protein sequence ID" value="JAH05638.1"/>
    <property type="molecule type" value="Transcribed_RNA"/>
</dbReference>
<dbReference type="EMBL" id="GBXM01092107">
    <property type="protein sequence ID" value="JAH16470.1"/>
    <property type="molecule type" value="Transcribed_RNA"/>
</dbReference>
<organism evidence="1">
    <name type="scientific">Anguilla anguilla</name>
    <name type="common">European freshwater eel</name>
    <name type="synonym">Muraena anguilla</name>
    <dbReference type="NCBI Taxonomy" id="7936"/>
    <lineage>
        <taxon>Eukaryota</taxon>
        <taxon>Metazoa</taxon>
        <taxon>Chordata</taxon>
        <taxon>Craniata</taxon>
        <taxon>Vertebrata</taxon>
        <taxon>Euteleostomi</taxon>
        <taxon>Actinopterygii</taxon>
        <taxon>Neopterygii</taxon>
        <taxon>Teleostei</taxon>
        <taxon>Anguilliformes</taxon>
        <taxon>Anguillidae</taxon>
        <taxon>Anguilla</taxon>
    </lineage>
</organism>
<evidence type="ECO:0000313" key="1">
    <source>
        <dbReference type="EMBL" id="JAH16470.1"/>
    </source>
</evidence>